<comment type="caution">
    <text evidence="2">The sequence shown here is derived from an EMBL/GenBank/DDBJ whole genome shotgun (WGS) entry which is preliminary data.</text>
</comment>
<sequence length="127" mass="13630">MPDLAPIHHVKIPVSDVRASAEWYLRVLGLEVAIEFTEDGELRGVALNAPNGTTPIALRHDPERATALRGFDLVALGVPTRDGVRAWADHLAAIDQKHGGLVTGHHGGTVLVGLHDPDGIEIRLYAD</sequence>
<protein>
    <submittedName>
        <fullName evidence="2">Glyoxalase</fullName>
    </submittedName>
</protein>
<dbReference type="Gene3D" id="3.10.180.10">
    <property type="entry name" value="2,3-Dihydroxybiphenyl 1,2-Dioxygenase, domain 1"/>
    <property type="match status" value="1"/>
</dbReference>
<feature type="domain" description="VOC" evidence="1">
    <location>
        <begin position="6"/>
        <end position="127"/>
    </location>
</feature>
<dbReference type="InterPro" id="IPR037523">
    <property type="entry name" value="VOC_core"/>
</dbReference>
<dbReference type="CDD" id="cd06587">
    <property type="entry name" value="VOC"/>
    <property type="match status" value="1"/>
</dbReference>
<dbReference type="EMBL" id="MOMC01000051">
    <property type="protein sequence ID" value="ONH26377.1"/>
    <property type="molecule type" value="Genomic_DNA"/>
</dbReference>
<evidence type="ECO:0000313" key="2">
    <source>
        <dbReference type="EMBL" id="ONH26377.1"/>
    </source>
</evidence>
<dbReference type="InterPro" id="IPR004360">
    <property type="entry name" value="Glyas_Fos-R_dOase_dom"/>
</dbReference>
<dbReference type="SUPFAM" id="SSF54593">
    <property type="entry name" value="Glyoxalase/Bleomycin resistance protein/Dihydroxybiphenyl dioxygenase"/>
    <property type="match status" value="1"/>
</dbReference>
<gene>
    <name evidence="2" type="ORF">BL253_24600</name>
</gene>
<dbReference type="InterPro" id="IPR029068">
    <property type="entry name" value="Glyas_Bleomycin-R_OHBP_Dase"/>
</dbReference>
<proteinExistence type="predicted"/>
<dbReference type="OrthoDB" id="115162at2"/>
<accession>A0A1V2I5G8</accession>
<name>A0A1V2I5G8_9ACTN</name>
<dbReference type="PROSITE" id="PS51819">
    <property type="entry name" value="VOC"/>
    <property type="match status" value="1"/>
</dbReference>
<dbReference type="Pfam" id="PF00903">
    <property type="entry name" value="Glyoxalase"/>
    <property type="match status" value="1"/>
</dbReference>
<dbReference type="Proteomes" id="UP000188929">
    <property type="component" value="Unassembled WGS sequence"/>
</dbReference>
<dbReference type="RefSeq" id="WP_076819620.1">
    <property type="nucleotide sequence ID" value="NZ_MOMC01000051.1"/>
</dbReference>
<evidence type="ECO:0000259" key="1">
    <source>
        <dbReference type="PROSITE" id="PS51819"/>
    </source>
</evidence>
<reference evidence="3" key="1">
    <citation type="submission" date="2016-10" db="EMBL/GenBank/DDBJ databases">
        <title>Frankia sp. NRRL B-16386 Genome sequencing.</title>
        <authorList>
            <person name="Ghodhbane-Gtari F."/>
            <person name="Swanson E."/>
            <person name="Gueddou A."/>
            <person name="Hezbri K."/>
            <person name="Ktari K."/>
            <person name="Nouioui I."/>
            <person name="Morris K."/>
            <person name="Simpson S."/>
            <person name="Abebe-Akele F."/>
            <person name="Thomas K."/>
            <person name="Gtari M."/>
            <person name="Tisa L.S."/>
        </authorList>
    </citation>
    <scope>NUCLEOTIDE SEQUENCE [LARGE SCALE GENOMIC DNA]</scope>
    <source>
        <strain evidence="3">NRRL B-16386</strain>
    </source>
</reference>
<dbReference type="STRING" id="1834516.BL253_24600"/>
<organism evidence="2 3">
    <name type="scientific">Pseudofrankia asymbiotica</name>
    <dbReference type="NCBI Taxonomy" id="1834516"/>
    <lineage>
        <taxon>Bacteria</taxon>
        <taxon>Bacillati</taxon>
        <taxon>Actinomycetota</taxon>
        <taxon>Actinomycetes</taxon>
        <taxon>Frankiales</taxon>
        <taxon>Frankiaceae</taxon>
        <taxon>Pseudofrankia</taxon>
    </lineage>
</organism>
<dbReference type="AlphaFoldDB" id="A0A1V2I5G8"/>
<evidence type="ECO:0000313" key="3">
    <source>
        <dbReference type="Proteomes" id="UP000188929"/>
    </source>
</evidence>
<keyword evidence="3" id="KW-1185">Reference proteome</keyword>